<feature type="binding site" evidence="7">
    <location>
        <position position="250"/>
    </location>
    <ligand>
        <name>carbamoyl phosphate</name>
        <dbReference type="ChEBI" id="CHEBI:58228"/>
    </ligand>
</feature>
<proteinExistence type="inferred from homology"/>
<feature type="binding site" evidence="7">
    <location>
        <position position="99"/>
    </location>
    <ligand>
        <name>carbamoyl phosphate</name>
        <dbReference type="ChEBI" id="CHEBI:58228"/>
    </ligand>
</feature>
<feature type="binding site" evidence="7">
    <location>
        <position position="211"/>
    </location>
    <ligand>
        <name>L-aspartate</name>
        <dbReference type="ChEBI" id="CHEBI:29991"/>
    </ligand>
</feature>
<dbReference type="PANTHER" id="PTHR45753">
    <property type="entry name" value="ORNITHINE CARBAMOYLTRANSFERASE, MITOCHONDRIAL"/>
    <property type="match status" value="1"/>
</dbReference>
<dbReference type="PANTHER" id="PTHR45753:SF6">
    <property type="entry name" value="ASPARTATE CARBAMOYLTRANSFERASE"/>
    <property type="match status" value="1"/>
</dbReference>
<evidence type="ECO:0000313" key="10">
    <source>
        <dbReference type="EMBL" id="MYL63719.1"/>
    </source>
</evidence>
<feature type="binding site" evidence="7">
    <location>
        <position position="160"/>
    </location>
    <ligand>
        <name>L-aspartate</name>
        <dbReference type="ChEBI" id="CHEBI:29991"/>
    </ligand>
</feature>
<comment type="function">
    <text evidence="5 7">Catalyzes the condensation of carbamoyl phosphate and aspartate to form carbamoyl aspartate and inorganic phosphate, the committed step in the de novo pyrimidine nucleotide biosynthesis pathway.</text>
</comment>
<comment type="pathway">
    <text evidence="1 7">Pyrimidine metabolism; UMP biosynthesis via de novo pathway; (S)-dihydroorotate from bicarbonate: step 2/3.</text>
</comment>
<dbReference type="GO" id="GO:0006207">
    <property type="term" value="P:'de novo' pyrimidine nucleobase biosynthetic process"/>
    <property type="evidence" value="ECO:0007669"/>
    <property type="project" value="InterPro"/>
</dbReference>
<feature type="binding site" evidence="7">
    <location>
        <position position="50"/>
    </location>
    <ligand>
        <name>carbamoyl phosphate</name>
        <dbReference type="ChEBI" id="CHEBI:58228"/>
    </ligand>
</feature>
<gene>
    <name evidence="7" type="primary">pyrB</name>
    <name evidence="10" type="ORF">GLW07_10175</name>
</gene>
<comment type="subunit">
    <text evidence="7">Heterododecamer (2C3:3R2) of six catalytic PyrB chains organized as two trimers (C3), and six regulatory PyrI chains organized as three dimers (R2).</text>
</comment>
<comment type="caution">
    <text evidence="10">The sequence shown here is derived from an EMBL/GenBank/DDBJ whole genome shotgun (WGS) entry which is preliminary data.</text>
</comment>
<organism evidence="10 11">
    <name type="scientific">Guptibacillus hwajinpoensis</name>
    <dbReference type="NCBI Taxonomy" id="208199"/>
    <lineage>
        <taxon>Bacteria</taxon>
        <taxon>Bacillati</taxon>
        <taxon>Bacillota</taxon>
        <taxon>Bacilli</taxon>
        <taxon>Bacillales</taxon>
        <taxon>Guptibacillaceae</taxon>
        <taxon>Guptibacillus</taxon>
    </lineage>
</organism>
<dbReference type="GO" id="GO:0044205">
    <property type="term" value="P:'de novo' UMP biosynthetic process"/>
    <property type="evidence" value="ECO:0007669"/>
    <property type="project" value="UniProtKB-UniRule"/>
</dbReference>
<evidence type="ECO:0000259" key="8">
    <source>
        <dbReference type="Pfam" id="PF00185"/>
    </source>
</evidence>
<dbReference type="GO" id="GO:0004070">
    <property type="term" value="F:aspartate carbamoyltransferase activity"/>
    <property type="evidence" value="ECO:0007669"/>
    <property type="project" value="UniProtKB-UniRule"/>
</dbReference>
<dbReference type="Pfam" id="PF02729">
    <property type="entry name" value="OTCace_N"/>
    <property type="match status" value="1"/>
</dbReference>
<evidence type="ECO:0000256" key="5">
    <source>
        <dbReference type="ARBA" id="ARBA00043884"/>
    </source>
</evidence>
<dbReference type="SUPFAM" id="SSF53671">
    <property type="entry name" value="Aspartate/ornithine carbamoyltransferase"/>
    <property type="match status" value="1"/>
</dbReference>
<dbReference type="PRINTS" id="PR00101">
    <property type="entry name" value="ATCASE"/>
</dbReference>
<dbReference type="EMBL" id="WMEY01000003">
    <property type="protein sequence ID" value="MYL63719.1"/>
    <property type="molecule type" value="Genomic_DNA"/>
</dbReference>
<protein>
    <recommendedName>
        <fullName evidence="7">Aspartate carbamoyltransferase</fullName>
        <ecNumber evidence="7">2.1.3.2</ecNumber>
    </recommendedName>
    <alternativeName>
        <fullName evidence="7">Aspartate transcarbamylase</fullName>
        <shortName evidence="7">ATCase</shortName>
    </alternativeName>
</protein>
<sequence length="298" mass="33880">MKHLLDMTSLTLEQIQEILLQAERFRKGKSLQTQEPVFIANLFFEPSTRTRFSFEVAEKKLGYEVLNFETSSSSVQKGETLYDTIKTLEAIGVSAVVVRHKDEGYFAPLLEKTAMSIINAGDGCGHHPTQSLLDLLTIRQEFKRFEGLHVVIAGDIKHSRVARSNAHVLKRLGAKVSFSGPPEWQDETMNEFPFVTIDEAAEQADVLMLLRIQNERHERQSNTGSYLESYGLTIEREKRMKKHSIIMHPAPVNRGVEIDTTLVECERSRIFKQMENGVYVRMACLNLVLQPTQKGMVV</sequence>
<dbReference type="GO" id="GO:0016597">
    <property type="term" value="F:amino acid binding"/>
    <property type="evidence" value="ECO:0007669"/>
    <property type="project" value="InterPro"/>
</dbReference>
<dbReference type="Pfam" id="PF00185">
    <property type="entry name" value="OTCace"/>
    <property type="match status" value="1"/>
</dbReference>
<evidence type="ECO:0000256" key="4">
    <source>
        <dbReference type="ARBA" id="ARBA00022975"/>
    </source>
</evidence>
<dbReference type="InterPro" id="IPR002082">
    <property type="entry name" value="Asp_carbamoyltransf"/>
</dbReference>
<feature type="domain" description="Aspartate/ornithine carbamoyltransferase Asp/Orn-binding" evidence="8">
    <location>
        <begin position="146"/>
        <end position="287"/>
    </location>
</feature>
<dbReference type="Proteomes" id="UP000447833">
    <property type="component" value="Unassembled WGS sequence"/>
</dbReference>
<feature type="binding site" evidence="7">
    <location>
        <position position="251"/>
    </location>
    <ligand>
        <name>carbamoyl phosphate</name>
        <dbReference type="ChEBI" id="CHEBI:58228"/>
    </ligand>
</feature>
<dbReference type="Gene3D" id="3.40.50.1370">
    <property type="entry name" value="Aspartate/ornithine carbamoyltransferase"/>
    <property type="match status" value="2"/>
</dbReference>
<dbReference type="InterPro" id="IPR006130">
    <property type="entry name" value="Asp/Orn_carbamoylTrfase"/>
</dbReference>
<keyword evidence="4 7" id="KW-0665">Pyrimidine biosynthesis</keyword>
<evidence type="ECO:0000259" key="9">
    <source>
        <dbReference type="Pfam" id="PF02729"/>
    </source>
</evidence>
<evidence type="ECO:0000256" key="1">
    <source>
        <dbReference type="ARBA" id="ARBA00004852"/>
    </source>
</evidence>
<keyword evidence="3 7" id="KW-0808">Transferase</keyword>
<dbReference type="NCBIfam" id="TIGR00670">
    <property type="entry name" value="asp_carb_tr"/>
    <property type="match status" value="1"/>
</dbReference>
<dbReference type="GO" id="GO:0005829">
    <property type="term" value="C:cytosol"/>
    <property type="evidence" value="ECO:0007669"/>
    <property type="project" value="TreeGrafter"/>
</dbReference>
<dbReference type="UniPathway" id="UPA00070">
    <property type="reaction ID" value="UER00116"/>
</dbReference>
<feature type="domain" description="Aspartate/ornithine carbamoyltransferase carbamoyl-P binding" evidence="9">
    <location>
        <begin position="2"/>
        <end position="140"/>
    </location>
</feature>
<reference evidence="10 11" key="1">
    <citation type="submission" date="2019-11" db="EMBL/GenBank/DDBJ databases">
        <title>Genome sequences of 17 halophilic strains isolated from different environments.</title>
        <authorList>
            <person name="Furrow R.E."/>
        </authorList>
    </citation>
    <scope>NUCLEOTIDE SEQUENCE [LARGE SCALE GENOMIC DNA]</scope>
    <source>
        <strain evidence="10 11">22506_14_FS</strain>
    </source>
</reference>
<dbReference type="InterPro" id="IPR006131">
    <property type="entry name" value="Asp_carbamoyltransf_Asp/Orn-bd"/>
</dbReference>
<dbReference type="HAMAP" id="MF_00001">
    <property type="entry name" value="Asp_carb_tr"/>
    <property type="match status" value="1"/>
</dbReference>
<dbReference type="PROSITE" id="PS00097">
    <property type="entry name" value="CARBAMOYLTRANSFERASE"/>
    <property type="match status" value="1"/>
</dbReference>
<dbReference type="NCBIfam" id="NF002032">
    <property type="entry name" value="PRK00856.1"/>
    <property type="match status" value="1"/>
</dbReference>
<evidence type="ECO:0000313" key="11">
    <source>
        <dbReference type="Proteomes" id="UP000447833"/>
    </source>
</evidence>
<feature type="binding site" evidence="7">
    <location>
        <position position="77"/>
    </location>
    <ligand>
        <name>L-aspartate</name>
        <dbReference type="ChEBI" id="CHEBI:29991"/>
    </ligand>
</feature>
<dbReference type="InterPro" id="IPR006132">
    <property type="entry name" value="Asp/Orn_carbamoyltranf_P-bd"/>
</dbReference>
<feature type="binding site" evidence="7">
    <location>
        <position position="127"/>
    </location>
    <ligand>
        <name>carbamoyl phosphate</name>
        <dbReference type="ChEBI" id="CHEBI:58228"/>
    </ligand>
</feature>
<dbReference type="PRINTS" id="PR00100">
    <property type="entry name" value="AOTCASE"/>
</dbReference>
<evidence type="ECO:0000256" key="6">
    <source>
        <dbReference type="ARBA" id="ARBA00048859"/>
    </source>
</evidence>
<dbReference type="AlphaFoldDB" id="A0A845EYW8"/>
<accession>A0A845EYW8</accession>
<comment type="similarity">
    <text evidence="2 7">Belongs to the aspartate/ornithine carbamoyltransferase superfamily. ATCase family.</text>
</comment>
<dbReference type="EC" id="2.1.3.2" evidence="7"/>
<feature type="binding site" evidence="7">
    <location>
        <position position="49"/>
    </location>
    <ligand>
        <name>carbamoyl phosphate</name>
        <dbReference type="ChEBI" id="CHEBI:58228"/>
    </ligand>
</feature>
<dbReference type="RefSeq" id="WP_160919716.1">
    <property type="nucleotide sequence ID" value="NZ_WMEY01000003.1"/>
</dbReference>
<evidence type="ECO:0000256" key="7">
    <source>
        <dbReference type="HAMAP-Rule" id="MF_00001"/>
    </source>
</evidence>
<dbReference type="FunFam" id="3.40.50.1370:FF:000011">
    <property type="entry name" value="Aspartate carbamoyltransferase"/>
    <property type="match status" value="1"/>
</dbReference>
<feature type="binding site" evidence="7">
    <location>
        <position position="130"/>
    </location>
    <ligand>
        <name>carbamoyl phosphate</name>
        <dbReference type="ChEBI" id="CHEBI:58228"/>
    </ligand>
</feature>
<comment type="catalytic activity">
    <reaction evidence="6 7">
        <text>carbamoyl phosphate + L-aspartate = N-carbamoyl-L-aspartate + phosphate + H(+)</text>
        <dbReference type="Rhea" id="RHEA:20013"/>
        <dbReference type="ChEBI" id="CHEBI:15378"/>
        <dbReference type="ChEBI" id="CHEBI:29991"/>
        <dbReference type="ChEBI" id="CHEBI:32814"/>
        <dbReference type="ChEBI" id="CHEBI:43474"/>
        <dbReference type="ChEBI" id="CHEBI:58228"/>
        <dbReference type="EC" id="2.1.3.2"/>
    </reaction>
</comment>
<evidence type="ECO:0000256" key="3">
    <source>
        <dbReference type="ARBA" id="ARBA00022679"/>
    </source>
</evidence>
<name>A0A845EYW8_9BACL</name>
<dbReference type="InterPro" id="IPR036901">
    <property type="entry name" value="Asp/Orn_carbamoylTrfase_sf"/>
</dbReference>
<evidence type="ECO:0000256" key="2">
    <source>
        <dbReference type="ARBA" id="ARBA00008896"/>
    </source>
</evidence>
<dbReference type="GO" id="GO:0006520">
    <property type="term" value="P:amino acid metabolic process"/>
    <property type="evidence" value="ECO:0007669"/>
    <property type="project" value="InterPro"/>
</dbReference>